<keyword evidence="4" id="KW-0997">Cell inner membrane</keyword>
<evidence type="ECO:0000256" key="6">
    <source>
        <dbReference type="ARBA" id="ARBA00022692"/>
    </source>
</evidence>
<feature type="transmembrane region" description="Helical" evidence="11">
    <location>
        <begin position="147"/>
        <end position="164"/>
    </location>
</feature>
<evidence type="ECO:0000256" key="9">
    <source>
        <dbReference type="ARBA" id="ARBA00023098"/>
    </source>
</evidence>
<evidence type="ECO:0000313" key="14">
    <source>
        <dbReference type="Proteomes" id="UP000092565"/>
    </source>
</evidence>
<evidence type="ECO:0000256" key="2">
    <source>
        <dbReference type="ARBA" id="ARBA00022475"/>
    </source>
</evidence>
<dbReference type="GO" id="GO:0022857">
    <property type="term" value="F:transmembrane transporter activity"/>
    <property type="evidence" value="ECO:0007669"/>
    <property type="project" value="InterPro"/>
</dbReference>
<dbReference type="RefSeq" id="WP_065271602.1">
    <property type="nucleotide sequence ID" value="NZ_CP015124.1"/>
</dbReference>
<proteinExistence type="predicted"/>
<keyword evidence="5" id="KW-0441">Lipid A biosynthesis</keyword>
<feature type="transmembrane region" description="Helical" evidence="11">
    <location>
        <begin position="87"/>
        <end position="108"/>
    </location>
</feature>
<gene>
    <name evidence="13" type="ORF">JL2886_01752</name>
</gene>
<feature type="domain" description="EamA" evidence="12">
    <location>
        <begin position="149"/>
        <end position="280"/>
    </location>
</feature>
<keyword evidence="14" id="KW-1185">Reference proteome</keyword>
<dbReference type="OrthoDB" id="9783707at2"/>
<organism evidence="13 14">
    <name type="scientific">Phaeobacter gallaeciensis</name>
    <dbReference type="NCBI Taxonomy" id="60890"/>
    <lineage>
        <taxon>Bacteria</taxon>
        <taxon>Pseudomonadati</taxon>
        <taxon>Pseudomonadota</taxon>
        <taxon>Alphaproteobacteria</taxon>
        <taxon>Rhodobacterales</taxon>
        <taxon>Roseobacteraceae</taxon>
        <taxon>Phaeobacter</taxon>
    </lineage>
</organism>
<feature type="transmembrane region" description="Helical" evidence="11">
    <location>
        <begin position="59"/>
        <end position="75"/>
    </location>
</feature>
<keyword evidence="9" id="KW-0443">Lipid metabolism</keyword>
<evidence type="ECO:0000256" key="5">
    <source>
        <dbReference type="ARBA" id="ARBA00022556"/>
    </source>
</evidence>
<dbReference type="InterPro" id="IPR037185">
    <property type="entry name" value="EmrE-like"/>
</dbReference>
<evidence type="ECO:0000256" key="8">
    <source>
        <dbReference type="ARBA" id="ARBA00022989"/>
    </source>
</evidence>
<protein>
    <submittedName>
        <fullName evidence="13">Membrane protein</fullName>
    </submittedName>
</protein>
<dbReference type="InterPro" id="IPR000620">
    <property type="entry name" value="EamA_dom"/>
</dbReference>
<dbReference type="SUPFAM" id="SSF103481">
    <property type="entry name" value="Multidrug resistance efflux transporter EmrE"/>
    <property type="match status" value="2"/>
</dbReference>
<sequence>MTLFVVSIILSAAMLHAVWNAIVKTAADRTTMLGLVALGHVIPGAAMVVLLPLPAPESMPYVLASTLIHFGYFYMLGRAYAHGDLSVVYPIARGIVPALVALWAMIFAGEVLPLQAWGGIALIALGIQLSSWQALRSGVESGVGRAALGYAVGTGFCISAYSLTDGLGVRLSGNTLSYWAWGAFLHLFVAGFIGLRKRNTLAALRPRTWIIGIGGGLVSMTAYGLVLYAKNFAPLGAVSALRETSVIFAALIGFVFLKEGNWIRRLGAAVLMAGGVALIGTSL</sequence>
<dbReference type="PANTHER" id="PTHR30561">
    <property type="entry name" value="SMR FAMILY PROTON-DEPENDENT DRUG EFFLUX TRANSPORTER SUGE"/>
    <property type="match status" value="1"/>
</dbReference>
<evidence type="ECO:0000259" key="12">
    <source>
        <dbReference type="Pfam" id="PF00892"/>
    </source>
</evidence>
<feature type="transmembrane region" description="Helical" evidence="11">
    <location>
        <begin position="35"/>
        <end position="53"/>
    </location>
</feature>
<dbReference type="Pfam" id="PF00892">
    <property type="entry name" value="EamA"/>
    <property type="match status" value="1"/>
</dbReference>
<dbReference type="GO" id="GO:0009103">
    <property type="term" value="P:lipopolysaccharide biosynthetic process"/>
    <property type="evidence" value="ECO:0007669"/>
    <property type="project" value="UniProtKB-KW"/>
</dbReference>
<feature type="transmembrane region" description="Helical" evidence="11">
    <location>
        <begin position="114"/>
        <end position="135"/>
    </location>
</feature>
<dbReference type="Gene3D" id="1.10.3730.20">
    <property type="match status" value="1"/>
</dbReference>
<accession>A0A1B0ZR90</accession>
<keyword evidence="3" id="KW-0444">Lipid biosynthesis</keyword>
<evidence type="ECO:0000256" key="3">
    <source>
        <dbReference type="ARBA" id="ARBA00022516"/>
    </source>
</evidence>
<feature type="transmembrane region" description="Helical" evidence="11">
    <location>
        <begin position="235"/>
        <end position="257"/>
    </location>
</feature>
<comment type="subcellular location">
    <subcellularLocation>
        <location evidence="1">Cell membrane</location>
        <topology evidence="1">Multi-pass membrane protein</topology>
    </subcellularLocation>
</comment>
<feature type="transmembrane region" description="Helical" evidence="11">
    <location>
        <begin position="176"/>
        <end position="195"/>
    </location>
</feature>
<reference evidence="13 14" key="1">
    <citation type="submission" date="2016-04" db="EMBL/GenBank/DDBJ databases">
        <authorList>
            <person name="Evans L.H."/>
            <person name="Alamgir A."/>
            <person name="Owens N."/>
            <person name="Weber N.D."/>
            <person name="Virtaneva K."/>
            <person name="Barbian K."/>
            <person name="Babar A."/>
            <person name="Rosenke K."/>
        </authorList>
    </citation>
    <scope>NUCLEOTIDE SEQUENCE [LARGE SCALE GENOMIC DNA]</scope>
    <source>
        <strain evidence="13 14">JL2886</strain>
    </source>
</reference>
<dbReference type="GO" id="GO:0009245">
    <property type="term" value="P:lipid A biosynthetic process"/>
    <property type="evidence" value="ECO:0007669"/>
    <property type="project" value="UniProtKB-KW"/>
</dbReference>
<keyword evidence="6 11" id="KW-0812">Transmembrane</keyword>
<evidence type="ECO:0000256" key="11">
    <source>
        <dbReference type="SAM" id="Phobius"/>
    </source>
</evidence>
<name>A0A1B0ZR90_9RHOB</name>
<feature type="transmembrane region" description="Helical" evidence="11">
    <location>
        <begin position="262"/>
        <end position="280"/>
    </location>
</feature>
<dbReference type="PATRIC" id="fig|60890.4.peg.1710"/>
<keyword evidence="10 11" id="KW-0472">Membrane</keyword>
<dbReference type="AlphaFoldDB" id="A0A1B0ZR90"/>
<evidence type="ECO:0000256" key="4">
    <source>
        <dbReference type="ARBA" id="ARBA00022519"/>
    </source>
</evidence>
<evidence type="ECO:0000256" key="7">
    <source>
        <dbReference type="ARBA" id="ARBA00022985"/>
    </source>
</evidence>
<keyword evidence="2" id="KW-1003">Cell membrane</keyword>
<feature type="transmembrane region" description="Helical" evidence="11">
    <location>
        <begin position="207"/>
        <end position="229"/>
    </location>
</feature>
<keyword evidence="8 11" id="KW-1133">Transmembrane helix</keyword>
<dbReference type="EMBL" id="CP015124">
    <property type="protein sequence ID" value="ANP36660.1"/>
    <property type="molecule type" value="Genomic_DNA"/>
</dbReference>
<evidence type="ECO:0000313" key="13">
    <source>
        <dbReference type="EMBL" id="ANP36660.1"/>
    </source>
</evidence>
<evidence type="ECO:0000256" key="1">
    <source>
        <dbReference type="ARBA" id="ARBA00004651"/>
    </source>
</evidence>
<dbReference type="Proteomes" id="UP000092565">
    <property type="component" value="Chromosome"/>
</dbReference>
<feature type="transmembrane region" description="Helical" evidence="11">
    <location>
        <begin position="6"/>
        <end position="23"/>
    </location>
</feature>
<keyword evidence="7" id="KW-0448">Lipopolysaccharide biosynthesis</keyword>
<evidence type="ECO:0000256" key="10">
    <source>
        <dbReference type="ARBA" id="ARBA00023136"/>
    </source>
</evidence>
<dbReference type="InterPro" id="IPR000390">
    <property type="entry name" value="Small_drug/metabolite_transptr"/>
</dbReference>
<dbReference type="PANTHER" id="PTHR30561:SF9">
    <property type="entry name" value="4-AMINO-4-DEOXY-L-ARABINOSE-PHOSPHOUNDECAPRENOL FLIPPASE SUBUNIT ARNF-RELATED"/>
    <property type="match status" value="1"/>
</dbReference>
<dbReference type="GO" id="GO:0005886">
    <property type="term" value="C:plasma membrane"/>
    <property type="evidence" value="ECO:0007669"/>
    <property type="project" value="UniProtKB-SubCell"/>
</dbReference>